<evidence type="ECO:0000313" key="3">
    <source>
        <dbReference type="EMBL" id="NXY34356.1"/>
    </source>
</evidence>
<dbReference type="Gene3D" id="1.25.40.970">
    <property type="match status" value="1"/>
</dbReference>
<dbReference type="PROSITE" id="PS50280">
    <property type="entry name" value="SET"/>
    <property type="match status" value="1"/>
</dbReference>
<dbReference type="Pfam" id="PF00856">
    <property type="entry name" value="SET"/>
    <property type="match status" value="1"/>
</dbReference>
<dbReference type="PANTHER" id="PTHR12197:SF288">
    <property type="entry name" value="HISTONE-LYSINE N-METHYLTRANSFERASE SMYD3"/>
    <property type="match status" value="1"/>
</dbReference>
<evidence type="ECO:0000256" key="1">
    <source>
        <dbReference type="SAM" id="Phobius"/>
    </source>
</evidence>
<feature type="domain" description="SET" evidence="2">
    <location>
        <begin position="1"/>
        <end position="69"/>
    </location>
</feature>
<keyword evidence="1" id="KW-0472">Membrane</keyword>
<evidence type="ECO:0000259" key="2">
    <source>
        <dbReference type="PROSITE" id="PS50280"/>
    </source>
</evidence>
<sequence>FPLFLQVTCNCFTISNGEMQDVGVGLYPSMSLLNHSCDPNCVIVFEGYQLLLHSVREIQIGEEVINFFFFFFFFYQLLFFSFFFFLIFFFFFFFCYVESLVPTRERHFFFFFFFCFECDCLLCQNQEKDAEKLAGEEHAWKEVKDAVNEVRYPKSKEEWKRVLARCQNLLSSNEGHLPDTNIYQLKMLDCAMDACINLESWEEALHYGSRTLEPYRLYYPGFHPLRAVQLMRVGKLQYSQGMFPQALETLKQAYNIMKVTHGTDHSLMKVLMEIKEECEAMMRLQ</sequence>
<feature type="non-terminal residue" evidence="3">
    <location>
        <position position="285"/>
    </location>
</feature>
<dbReference type="AlphaFoldDB" id="A0A7L4J2J6"/>
<keyword evidence="1" id="KW-0812">Transmembrane</keyword>
<feature type="non-terminal residue" evidence="3">
    <location>
        <position position="1"/>
    </location>
</feature>
<dbReference type="EMBL" id="VZSW01000495">
    <property type="protein sequence ID" value="NXY34356.1"/>
    <property type="molecule type" value="Genomic_DNA"/>
</dbReference>
<dbReference type="SUPFAM" id="SSF48452">
    <property type="entry name" value="TPR-like"/>
    <property type="match status" value="1"/>
</dbReference>
<proteinExistence type="predicted"/>
<dbReference type="Gene3D" id="2.170.270.10">
    <property type="entry name" value="SET domain"/>
    <property type="match status" value="1"/>
</dbReference>
<name>A0A7L4J2J6_9PASS</name>
<keyword evidence="1" id="KW-1133">Transmembrane helix</keyword>
<accession>A0A7L4J2J6</accession>
<keyword evidence="3" id="KW-0489">Methyltransferase</keyword>
<dbReference type="InterPro" id="IPR046341">
    <property type="entry name" value="SET_dom_sf"/>
</dbReference>
<dbReference type="GO" id="GO:0008168">
    <property type="term" value="F:methyltransferase activity"/>
    <property type="evidence" value="ECO:0007669"/>
    <property type="project" value="UniProtKB-KW"/>
</dbReference>
<gene>
    <name evidence="3" type="primary">Smyd3</name>
    <name evidence="3" type="ORF">PORRUF_R05554</name>
</gene>
<protein>
    <submittedName>
        <fullName evidence="3">SMYD3 methyltransferase</fullName>
    </submittedName>
</protein>
<dbReference type="InterPro" id="IPR011990">
    <property type="entry name" value="TPR-like_helical_dom_sf"/>
</dbReference>
<dbReference type="GO" id="GO:0005634">
    <property type="term" value="C:nucleus"/>
    <property type="evidence" value="ECO:0007669"/>
    <property type="project" value="TreeGrafter"/>
</dbReference>
<keyword evidence="3" id="KW-0808">Transferase</keyword>
<evidence type="ECO:0000313" key="4">
    <source>
        <dbReference type="Proteomes" id="UP000572837"/>
    </source>
</evidence>
<dbReference type="InterPro" id="IPR001214">
    <property type="entry name" value="SET_dom"/>
</dbReference>
<dbReference type="SUPFAM" id="SSF82199">
    <property type="entry name" value="SET domain"/>
    <property type="match status" value="1"/>
</dbReference>
<dbReference type="Gene3D" id="1.25.40.10">
    <property type="entry name" value="Tetratricopeptide repeat domain"/>
    <property type="match status" value="1"/>
</dbReference>
<feature type="transmembrane region" description="Helical" evidence="1">
    <location>
        <begin position="67"/>
        <end position="97"/>
    </location>
</feature>
<reference evidence="3 4" key="1">
    <citation type="submission" date="2020-02" db="EMBL/GenBank/DDBJ databases">
        <title>Bird 10,000 Genomes (B10K) Project - Family phase.</title>
        <authorList>
            <person name="Zhang G."/>
        </authorList>
    </citation>
    <scope>NUCLEOTIDE SEQUENCE [LARGE SCALE GENOMIC DNA]</scope>
    <source>
        <strain evidence="3">B10K-IZ-033-81</strain>
        <tissue evidence="3">Muscle</tissue>
    </source>
</reference>
<dbReference type="Proteomes" id="UP000572837">
    <property type="component" value="Unassembled WGS sequence"/>
</dbReference>
<organism evidence="3 4">
    <name type="scientific">Pomatorhinus ruficollis</name>
    <name type="common">streak-breasted scimitar babbler</name>
    <dbReference type="NCBI Taxonomy" id="932028"/>
    <lineage>
        <taxon>Eukaryota</taxon>
        <taxon>Metazoa</taxon>
        <taxon>Chordata</taxon>
        <taxon>Craniata</taxon>
        <taxon>Vertebrata</taxon>
        <taxon>Euteleostomi</taxon>
        <taxon>Archelosauria</taxon>
        <taxon>Archosauria</taxon>
        <taxon>Dinosauria</taxon>
        <taxon>Saurischia</taxon>
        <taxon>Theropoda</taxon>
        <taxon>Coelurosauria</taxon>
        <taxon>Aves</taxon>
        <taxon>Neognathae</taxon>
        <taxon>Neoaves</taxon>
        <taxon>Telluraves</taxon>
        <taxon>Australaves</taxon>
        <taxon>Passeriformes</taxon>
        <taxon>Sylvioidea</taxon>
        <taxon>Timaliidae</taxon>
        <taxon>Pomatorhinus</taxon>
    </lineage>
</organism>
<dbReference type="InterPro" id="IPR050869">
    <property type="entry name" value="H3K4_H4K5_MeTrfase"/>
</dbReference>
<dbReference type="PANTHER" id="PTHR12197">
    <property type="entry name" value="HISTONE-LYSINE N-METHYLTRANSFERASE SMYD"/>
    <property type="match status" value="1"/>
</dbReference>
<keyword evidence="4" id="KW-1185">Reference proteome</keyword>
<dbReference type="GO" id="GO:0032259">
    <property type="term" value="P:methylation"/>
    <property type="evidence" value="ECO:0007669"/>
    <property type="project" value="UniProtKB-KW"/>
</dbReference>
<comment type="caution">
    <text evidence="3">The sequence shown here is derived from an EMBL/GenBank/DDBJ whole genome shotgun (WGS) entry which is preliminary data.</text>
</comment>